<keyword evidence="1" id="KW-0732">Signal</keyword>
<dbReference type="InterPro" id="IPR050229">
    <property type="entry name" value="GlpE_sulfurtransferase"/>
</dbReference>
<dbReference type="Proteomes" id="UP001165460">
    <property type="component" value="Unassembled WGS sequence"/>
</dbReference>
<dbReference type="RefSeq" id="WP_243363040.1">
    <property type="nucleotide sequence ID" value="NZ_JALGBH010000002.1"/>
</dbReference>
<dbReference type="Gene3D" id="3.40.250.10">
    <property type="entry name" value="Rhodanese-like domain"/>
    <property type="match status" value="1"/>
</dbReference>
<name>A0ABS9ZZL8_9SPHI</name>
<dbReference type="Pfam" id="PF00581">
    <property type="entry name" value="Rhodanese"/>
    <property type="match status" value="1"/>
</dbReference>
<organism evidence="3 4">
    <name type="scientific">Pedobacter montanisoli</name>
    <dbReference type="NCBI Taxonomy" id="2923277"/>
    <lineage>
        <taxon>Bacteria</taxon>
        <taxon>Pseudomonadati</taxon>
        <taxon>Bacteroidota</taxon>
        <taxon>Sphingobacteriia</taxon>
        <taxon>Sphingobacteriales</taxon>
        <taxon>Sphingobacteriaceae</taxon>
        <taxon>Pedobacter</taxon>
    </lineage>
</organism>
<feature type="domain" description="Rhodanese" evidence="2">
    <location>
        <begin position="37"/>
        <end position="127"/>
    </location>
</feature>
<dbReference type="PROSITE" id="PS50206">
    <property type="entry name" value="RHODANESE_3"/>
    <property type="match status" value="1"/>
</dbReference>
<dbReference type="PANTHER" id="PTHR43031:SF1">
    <property type="entry name" value="PYRIDINE NUCLEOTIDE-DISULPHIDE OXIDOREDUCTASE"/>
    <property type="match status" value="1"/>
</dbReference>
<reference evidence="3" key="1">
    <citation type="submission" date="2022-03" db="EMBL/GenBank/DDBJ databases">
        <authorList>
            <person name="Woo C.Y."/>
        </authorList>
    </citation>
    <scope>NUCLEOTIDE SEQUENCE</scope>
    <source>
        <strain evidence="3">CYS-01</strain>
    </source>
</reference>
<gene>
    <name evidence="3" type="ORF">MMF97_13590</name>
</gene>
<protein>
    <submittedName>
        <fullName evidence="3">Thioredoxin domain-containing protein</fullName>
    </submittedName>
</protein>
<dbReference type="InterPro" id="IPR036873">
    <property type="entry name" value="Rhodanese-like_dom_sf"/>
</dbReference>
<comment type="caution">
    <text evidence="3">The sequence shown here is derived from an EMBL/GenBank/DDBJ whole genome shotgun (WGS) entry which is preliminary data.</text>
</comment>
<dbReference type="InterPro" id="IPR013766">
    <property type="entry name" value="Thioredoxin_domain"/>
</dbReference>
<dbReference type="CDD" id="cd00158">
    <property type="entry name" value="RHOD"/>
    <property type="match status" value="1"/>
</dbReference>
<dbReference type="Gene3D" id="3.40.30.10">
    <property type="entry name" value="Glutaredoxin"/>
    <property type="match status" value="1"/>
</dbReference>
<accession>A0ABS9ZZL8</accession>
<evidence type="ECO:0000313" key="4">
    <source>
        <dbReference type="Proteomes" id="UP001165460"/>
    </source>
</evidence>
<dbReference type="EMBL" id="JALGBH010000002">
    <property type="protein sequence ID" value="MCJ0743748.1"/>
    <property type="molecule type" value="Genomic_DNA"/>
</dbReference>
<dbReference type="Pfam" id="PF00085">
    <property type="entry name" value="Thioredoxin"/>
    <property type="match status" value="1"/>
</dbReference>
<feature type="chain" id="PRO_5045719899" evidence="1">
    <location>
        <begin position="18"/>
        <end position="237"/>
    </location>
</feature>
<dbReference type="CDD" id="cd02947">
    <property type="entry name" value="TRX_family"/>
    <property type="match status" value="1"/>
</dbReference>
<dbReference type="InterPro" id="IPR036249">
    <property type="entry name" value="Thioredoxin-like_sf"/>
</dbReference>
<evidence type="ECO:0000259" key="2">
    <source>
        <dbReference type="PROSITE" id="PS50206"/>
    </source>
</evidence>
<proteinExistence type="predicted"/>
<keyword evidence="4" id="KW-1185">Reference proteome</keyword>
<dbReference type="InterPro" id="IPR001763">
    <property type="entry name" value="Rhodanese-like_dom"/>
</dbReference>
<dbReference type="SMART" id="SM00450">
    <property type="entry name" value="RHOD"/>
    <property type="match status" value="1"/>
</dbReference>
<sequence length="237" mass="27377">MKKILFLMLFIAFNAKAQKANDVHELDAKLFKEQTEQSKNVQLIDVRAPYEMQSGYLKGARNLNIDDTDFNQKLNLLNKELPVYVYCVSGRRSEKAARQMLNQGFKEVYTLSGGIKKWLSNDYETSLDYIAVKDLTLKQYQSILKTEKPVLVSFFNAQCNNCEQLNKDLVAKAAHMQKDLILLRIDTELNQQLADELGIKSVPAIRLYNKQKEVWQANGKIKLKRLDQQLKKIISEK</sequence>
<evidence type="ECO:0000256" key="1">
    <source>
        <dbReference type="SAM" id="SignalP"/>
    </source>
</evidence>
<feature type="signal peptide" evidence="1">
    <location>
        <begin position="1"/>
        <end position="17"/>
    </location>
</feature>
<dbReference type="SUPFAM" id="SSF52833">
    <property type="entry name" value="Thioredoxin-like"/>
    <property type="match status" value="1"/>
</dbReference>
<evidence type="ECO:0000313" key="3">
    <source>
        <dbReference type="EMBL" id="MCJ0743748.1"/>
    </source>
</evidence>
<dbReference type="SUPFAM" id="SSF52821">
    <property type="entry name" value="Rhodanese/Cell cycle control phosphatase"/>
    <property type="match status" value="1"/>
</dbReference>
<dbReference type="PANTHER" id="PTHR43031">
    <property type="entry name" value="FAD-DEPENDENT OXIDOREDUCTASE"/>
    <property type="match status" value="1"/>
</dbReference>